<dbReference type="EMBL" id="CM042050">
    <property type="protein sequence ID" value="KAI3733705.1"/>
    <property type="molecule type" value="Genomic_DNA"/>
</dbReference>
<reference evidence="1 2" key="2">
    <citation type="journal article" date="2022" name="Mol. Ecol. Resour.">
        <title>The genomes of chicory, endive, great burdock and yacon provide insights into Asteraceae paleo-polyploidization history and plant inulin production.</title>
        <authorList>
            <person name="Fan W."/>
            <person name="Wang S."/>
            <person name="Wang H."/>
            <person name="Wang A."/>
            <person name="Jiang F."/>
            <person name="Liu H."/>
            <person name="Zhao H."/>
            <person name="Xu D."/>
            <person name="Zhang Y."/>
        </authorList>
    </citation>
    <scope>NUCLEOTIDE SEQUENCE [LARGE SCALE GENOMIC DNA]</scope>
    <source>
        <strain evidence="2">cv. Niubang</strain>
    </source>
</reference>
<accession>A0ACB9CHG4</accession>
<comment type="caution">
    <text evidence="1">The sequence shown here is derived from an EMBL/GenBank/DDBJ whole genome shotgun (WGS) entry which is preliminary data.</text>
</comment>
<dbReference type="Proteomes" id="UP001055879">
    <property type="component" value="Linkage Group LG04"/>
</dbReference>
<sequence length="242" mass="26800">MANGYEAQQIQVIVDAISNQLFPNKYRVEMGTDHLKVPLQDILLASSSSSSSSQSQNHDVFVRNLSGFIAKGHEAKLVKEIVDAISYELFSNKDQVEMGTSHLKIPLQDILLATNKFAEANIIATTGFGKVYKGKSARHGIVAIKQLDRVRGQGDREFTMEIALLSICKHENIASLAKISMKFRLFIPIFSVTIPITLRAFHLFPSIPALSGDPTPFCPPPVTFGRRFHSSPLRPPLFRHGS</sequence>
<protein>
    <submittedName>
        <fullName evidence="1">Uncharacterized protein</fullName>
    </submittedName>
</protein>
<evidence type="ECO:0000313" key="1">
    <source>
        <dbReference type="EMBL" id="KAI3733705.1"/>
    </source>
</evidence>
<organism evidence="1 2">
    <name type="scientific">Arctium lappa</name>
    <name type="common">Greater burdock</name>
    <name type="synonym">Lappa major</name>
    <dbReference type="NCBI Taxonomy" id="4217"/>
    <lineage>
        <taxon>Eukaryota</taxon>
        <taxon>Viridiplantae</taxon>
        <taxon>Streptophyta</taxon>
        <taxon>Embryophyta</taxon>
        <taxon>Tracheophyta</taxon>
        <taxon>Spermatophyta</taxon>
        <taxon>Magnoliopsida</taxon>
        <taxon>eudicotyledons</taxon>
        <taxon>Gunneridae</taxon>
        <taxon>Pentapetalae</taxon>
        <taxon>asterids</taxon>
        <taxon>campanulids</taxon>
        <taxon>Asterales</taxon>
        <taxon>Asteraceae</taxon>
        <taxon>Carduoideae</taxon>
        <taxon>Cardueae</taxon>
        <taxon>Arctiinae</taxon>
        <taxon>Arctium</taxon>
    </lineage>
</organism>
<reference evidence="2" key="1">
    <citation type="journal article" date="2022" name="Mol. Ecol. Resour.">
        <title>The genomes of chicory, endive, great burdock and yacon provide insights into Asteraceae palaeo-polyploidization history and plant inulin production.</title>
        <authorList>
            <person name="Fan W."/>
            <person name="Wang S."/>
            <person name="Wang H."/>
            <person name="Wang A."/>
            <person name="Jiang F."/>
            <person name="Liu H."/>
            <person name="Zhao H."/>
            <person name="Xu D."/>
            <person name="Zhang Y."/>
        </authorList>
    </citation>
    <scope>NUCLEOTIDE SEQUENCE [LARGE SCALE GENOMIC DNA]</scope>
    <source>
        <strain evidence="2">cv. Niubang</strain>
    </source>
</reference>
<evidence type="ECO:0000313" key="2">
    <source>
        <dbReference type="Proteomes" id="UP001055879"/>
    </source>
</evidence>
<proteinExistence type="predicted"/>
<gene>
    <name evidence="1" type="ORF">L6452_13157</name>
</gene>
<keyword evidence="2" id="KW-1185">Reference proteome</keyword>
<name>A0ACB9CHG4_ARCLA</name>